<protein>
    <recommendedName>
        <fullName evidence="1">N-acetyltransferase domain-containing protein</fullName>
    </recommendedName>
</protein>
<comment type="caution">
    <text evidence="2">The sequence shown here is derived from an EMBL/GenBank/DDBJ whole genome shotgun (WGS) entry which is preliminary data.</text>
</comment>
<dbReference type="Proteomes" id="UP000231501">
    <property type="component" value="Unassembled WGS sequence"/>
</dbReference>
<evidence type="ECO:0000259" key="1">
    <source>
        <dbReference type="PROSITE" id="PS51186"/>
    </source>
</evidence>
<dbReference type="PROSITE" id="PS51186">
    <property type="entry name" value="GNAT"/>
    <property type="match status" value="1"/>
</dbReference>
<organism evidence="2 3">
    <name type="scientific">Roseateles chitinivorans</name>
    <dbReference type="NCBI Taxonomy" id="2917965"/>
    <lineage>
        <taxon>Bacteria</taxon>
        <taxon>Pseudomonadati</taxon>
        <taxon>Pseudomonadota</taxon>
        <taxon>Betaproteobacteria</taxon>
        <taxon>Burkholderiales</taxon>
        <taxon>Sphaerotilaceae</taxon>
        <taxon>Roseateles</taxon>
    </lineage>
</organism>
<dbReference type="InterPro" id="IPR016181">
    <property type="entry name" value="Acyl_CoA_acyltransferase"/>
</dbReference>
<dbReference type="OrthoDB" id="9796919at2"/>
<evidence type="ECO:0000313" key="2">
    <source>
        <dbReference type="EMBL" id="PIM55157.1"/>
    </source>
</evidence>
<keyword evidence="3" id="KW-1185">Reference proteome</keyword>
<dbReference type="AlphaFoldDB" id="A0A2G9CFI9"/>
<name>A0A2G9CFI9_9BURK</name>
<dbReference type="SUPFAM" id="SSF55729">
    <property type="entry name" value="Acyl-CoA N-acyltransferases (Nat)"/>
    <property type="match status" value="1"/>
</dbReference>
<gene>
    <name evidence="2" type="ORF">CS062_01080</name>
</gene>
<sequence length="254" mass="29304">MPCFTIDTTTLECRRTPWDERVFGHPCAEITRLDVAAGADDTAVTSLLARFDAWAAEEGVRFAYGRFTPSTQEKRTLHQSGFYFAEASYRIRHTRIQSTEAFDRLIRLGPVLEPAREEDYPALQDILAEDFLHGRIHEDPWVSREDASQRYRLWLLDLVAQRHEVLTYRLKGEVIGLHVQRTMDTVADLVLTGVKRSHALLGVPLWAEALRLNRLQGIREAHTLISAANVPILNLYRRFDFQFEALLLGFHKRY</sequence>
<reference evidence="2 3" key="1">
    <citation type="submission" date="2017-11" db="EMBL/GenBank/DDBJ databases">
        <title>Draft genome sequence of Mitsuaria sp. HWN-4.</title>
        <authorList>
            <person name="Gundlapally S.R."/>
        </authorList>
    </citation>
    <scope>NUCLEOTIDE SEQUENCE [LARGE SCALE GENOMIC DNA]</scope>
    <source>
        <strain evidence="2 3">HWN-4</strain>
    </source>
</reference>
<dbReference type="RefSeq" id="WP_099859630.1">
    <property type="nucleotide sequence ID" value="NZ_PEOG01000005.1"/>
</dbReference>
<evidence type="ECO:0000313" key="3">
    <source>
        <dbReference type="Proteomes" id="UP000231501"/>
    </source>
</evidence>
<dbReference type="Gene3D" id="3.40.630.30">
    <property type="match status" value="1"/>
</dbReference>
<feature type="domain" description="N-acetyltransferase" evidence="1">
    <location>
        <begin position="110"/>
        <end position="254"/>
    </location>
</feature>
<proteinExistence type="predicted"/>
<dbReference type="EMBL" id="PEOG01000005">
    <property type="protein sequence ID" value="PIM55157.1"/>
    <property type="molecule type" value="Genomic_DNA"/>
</dbReference>
<accession>A0A2G9CFI9</accession>
<dbReference type="GO" id="GO:0016747">
    <property type="term" value="F:acyltransferase activity, transferring groups other than amino-acyl groups"/>
    <property type="evidence" value="ECO:0007669"/>
    <property type="project" value="InterPro"/>
</dbReference>
<dbReference type="InterPro" id="IPR000182">
    <property type="entry name" value="GNAT_dom"/>
</dbReference>